<proteinExistence type="predicted"/>
<comment type="caution">
    <text evidence="1">The sequence shown here is derived from an EMBL/GenBank/DDBJ whole genome shotgun (WGS) entry which is preliminary data.</text>
</comment>
<evidence type="ECO:0000313" key="2">
    <source>
        <dbReference type="Proteomes" id="UP001060215"/>
    </source>
</evidence>
<organism evidence="1 2">
    <name type="scientific">Camellia lanceoleosa</name>
    <dbReference type="NCBI Taxonomy" id="1840588"/>
    <lineage>
        <taxon>Eukaryota</taxon>
        <taxon>Viridiplantae</taxon>
        <taxon>Streptophyta</taxon>
        <taxon>Embryophyta</taxon>
        <taxon>Tracheophyta</taxon>
        <taxon>Spermatophyta</taxon>
        <taxon>Magnoliopsida</taxon>
        <taxon>eudicotyledons</taxon>
        <taxon>Gunneridae</taxon>
        <taxon>Pentapetalae</taxon>
        <taxon>asterids</taxon>
        <taxon>Ericales</taxon>
        <taxon>Theaceae</taxon>
        <taxon>Camellia</taxon>
    </lineage>
</organism>
<gene>
    <name evidence="1" type="ORF">LOK49_LG13G01536</name>
</gene>
<dbReference type="Proteomes" id="UP001060215">
    <property type="component" value="Chromosome 14"/>
</dbReference>
<protein>
    <submittedName>
        <fullName evidence="1">Uncharacterized protein</fullName>
    </submittedName>
</protein>
<dbReference type="EMBL" id="CM045771">
    <property type="protein sequence ID" value="KAI7989506.1"/>
    <property type="molecule type" value="Genomic_DNA"/>
</dbReference>
<reference evidence="1 2" key="1">
    <citation type="journal article" date="2022" name="Plant J.">
        <title>Chromosome-level genome of Camellia lanceoleosa provides a valuable resource for understanding genome evolution and self-incompatibility.</title>
        <authorList>
            <person name="Gong W."/>
            <person name="Xiao S."/>
            <person name="Wang L."/>
            <person name="Liao Z."/>
            <person name="Chang Y."/>
            <person name="Mo W."/>
            <person name="Hu G."/>
            <person name="Li W."/>
            <person name="Zhao G."/>
            <person name="Zhu H."/>
            <person name="Hu X."/>
            <person name="Ji K."/>
            <person name="Xiang X."/>
            <person name="Song Q."/>
            <person name="Yuan D."/>
            <person name="Jin S."/>
            <person name="Zhang L."/>
        </authorList>
    </citation>
    <scope>NUCLEOTIDE SEQUENCE [LARGE SCALE GENOMIC DNA]</scope>
    <source>
        <strain evidence="1">SQ_2022a</strain>
    </source>
</reference>
<keyword evidence="2" id="KW-1185">Reference proteome</keyword>
<evidence type="ECO:0000313" key="1">
    <source>
        <dbReference type="EMBL" id="KAI7989506.1"/>
    </source>
</evidence>
<accession>A0ACC0FNH3</accession>
<name>A0ACC0FNH3_9ERIC</name>
<sequence>MPLCCCPCWLPCIQDNEEATVNSAIVEHEGIMVLSAELEEQTTKLEAGRTTVDTIVTKLEAPKQKCNQDVTFATSNVPLA</sequence>